<sequence length="226" mass="24873">MKIATLLLAAASAVLAAPAAAPAPAPESELAARQTNVIYPHATFRYWINTGEVKEDPQDQLLVVKDGNRNNESSTIVTFRVGEEYEGRTCKLLFDLWDRDWSTGTQQMDVFSVIDPPGQFTILSIPSVRPASSRDKHKGRILAPKPGSATWLQAYDGYPEFPCPVGKLMGIEFVGVGDRVEVRWDIGVTGPRLQPLIETKIIHDKLEGAEDPRPVNLESELQSGLH</sequence>
<name>A0A0J7BBF4_COCIT</name>
<dbReference type="AlphaFoldDB" id="A0A0J7BBF4"/>
<dbReference type="Proteomes" id="UP000054565">
    <property type="component" value="Unassembled WGS sequence"/>
</dbReference>
<evidence type="ECO:0000256" key="1">
    <source>
        <dbReference type="SAM" id="SignalP"/>
    </source>
</evidence>
<feature type="chain" id="PRO_5005286298" description="Ubiquitin 3 binding protein But2 C-terminal domain-containing protein" evidence="1">
    <location>
        <begin position="17"/>
        <end position="226"/>
    </location>
</feature>
<protein>
    <recommendedName>
        <fullName evidence="4">Ubiquitin 3 binding protein But2 C-terminal domain-containing protein</fullName>
    </recommendedName>
</protein>
<keyword evidence="1" id="KW-0732">Signal</keyword>
<feature type="signal peptide" evidence="1">
    <location>
        <begin position="1"/>
        <end position="16"/>
    </location>
</feature>
<organism evidence="2 3">
    <name type="scientific">Coccidioides immitis RMSCC 2394</name>
    <dbReference type="NCBI Taxonomy" id="404692"/>
    <lineage>
        <taxon>Eukaryota</taxon>
        <taxon>Fungi</taxon>
        <taxon>Dikarya</taxon>
        <taxon>Ascomycota</taxon>
        <taxon>Pezizomycotina</taxon>
        <taxon>Eurotiomycetes</taxon>
        <taxon>Eurotiomycetidae</taxon>
        <taxon>Onygenales</taxon>
        <taxon>Onygenaceae</taxon>
        <taxon>Coccidioides</taxon>
    </lineage>
</organism>
<gene>
    <name evidence="2" type="ORF">CIRG_07068</name>
</gene>
<dbReference type="EMBL" id="DS028097">
    <property type="protein sequence ID" value="KMP07387.1"/>
    <property type="molecule type" value="Genomic_DNA"/>
</dbReference>
<evidence type="ECO:0000313" key="3">
    <source>
        <dbReference type="Proteomes" id="UP000054565"/>
    </source>
</evidence>
<reference evidence="3" key="1">
    <citation type="journal article" date="2010" name="Genome Res.">
        <title>Population genomic sequencing of Coccidioides fungi reveals recent hybridization and transposon control.</title>
        <authorList>
            <person name="Neafsey D.E."/>
            <person name="Barker B.M."/>
            <person name="Sharpton T.J."/>
            <person name="Stajich J.E."/>
            <person name="Park D.J."/>
            <person name="Whiston E."/>
            <person name="Hung C.-Y."/>
            <person name="McMahan C."/>
            <person name="White J."/>
            <person name="Sykes S."/>
            <person name="Heiman D."/>
            <person name="Young S."/>
            <person name="Zeng Q."/>
            <person name="Abouelleil A."/>
            <person name="Aftuck L."/>
            <person name="Bessette D."/>
            <person name="Brown A."/>
            <person name="FitzGerald M."/>
            <person name="Lui A."/>
            <person name="Macdonald J.P."/>
            <person name="Priest M."/>
            <person name="Orbach M.J."/>
            <person name="Galgiani J.N."/>
            <person name="Kirkland T.N."/>
            <person name="Cole G.T."/>
            <person name="Birren B.W."/>
            <person name="Henn M.R."/>
            <person name="Taylor J.W."/>
            <person name="Rounsley S.D."/>
        </authorList>
    </citation>
    <scope>NUCLEOTIDE SEQUENCE [LARGE SCALE GENOMIC DNA]</scope>
    <source>
        <strain evidence="3">RMSCC 2394</strain>
    </source>
</reference>
<dbReference type="OrthoDB" id="5356630at2759"/>
<evidence type="ECO:0008006" key="4">
    <source>
        <dbReference type="Google" id="ProtNLM"/>
    </source>
</evidence>
<proteinExistence type="predicted"/>
<evidence type="ECO:0000313" key="2">
    <source>
        <dbReference type="EMBL" id="KMP07387.1"/>
    </source>
</evidence>
<accession>A0A0J7BBF4</accession>